<dbReference type="GO" id="GO:0005886">
    <property type="term" value="C:plasma membrane"/>
    <property type="evidence" value="ECO:0007669"/>
    <property type="project" value="UniProtKB-SubCell"/>
</dbReference>
<keyword evidence="4 9" id="KW-0997">Cell inner membrane</keyword>
<feature type="binding site" evidence="9">
    <location>
        <position position="86"/>
    </location>
    <ligand>
        <name>Mg(2+)</name>
        <dbReference type="ChEBI" id="CHEBI:18420"/>
        <label>2</label>
    </ligand>
</feature>
<evidence type="ECO:0000256" key="7">
    <source>
        <dbReference type="ARBA" id="ARBA00022842"/>
    </source>
</evidence>
<dbReference type="SUPFAM" id="SSF56655">
    <property type="entry name" value="Carbohydrate phosphatase"/>
    <property type="match status" value="1"/>
</dbReference>
<feature type="binding site" evidence="9">
    <location>
        <position position="213"/>
    </location>
    <ligand>
        <name>substrate</name>
    </ligand>
</feature>
<feature type="binding site" evidence="9">
    <location>
        <position position="89"/>
    </location>
    <ligand>
        <name>Mg(2+)</name>
        <dbReference type="ChEBI" id="CHEBI:18420"/>
        <label>2</label>
    </ligand>
</feature>
<dbReference type="STRING" id="639004.SAMN04488239_101469"/>
<dbReference type="CDD" id="cd01638">
    <property type="entry name" value="CysQ"/>
    <property type="match status" value="1"/>
</dbReference>
<dbReference type="PRINTS" id="PR00377">
    <property type="entry name" value="IMPHPHTASES"/>
</dbReference>
<dbReference type="Gene3D" id="3.30.540.10">
    <property type="entry name" value="Fructose-1,6-Bisphosphatase, subunit A, domain 1"/>
    <property type="match status" value="1"/>
</dbReference>
<evidence type="ECO:0000256" key="4">
    <source>
        <dbReference type="ARBA" id="ARBA00022519"/>
    </source>
</evidence>
<accession>A0A1G6K092</accession>
<evidence type="ECO:0000256" key="10">
    <source>
        <dbReference type="PIRSR" id="PIRSR600760-2"/>
    </source>
</evidence>
<evidence type="ECO:0000256" key="5">
    <source>
        <dbReference type="ARBA" id="ARBA00022723"/>
    </source>
</evidence>
<keyword evidence="12" id="KW-1185">Reference proteome</keyword>
<dbReference type="GO" id="GO:0000103">
    <property type="term" value="P:sulfate assimilation"/>
    <property type="evidence" value="ECO:0007669"/>
    <property type="project" value="TreeGrafter"/>
</dbReference>
<dbReference type="RefSeq" id="WP_218128826.1">
    <property type="nucleotide sequence ID" value="NZ_FMZV01000001.1"/>
</dbReference>
<dbReference type="Pfam" id="PF00459">
    <property type="entry name" value="Inositol_P"/>
    <property type="match status" value="1"/>
</dbReference>
<comment type="function">
    <text evidence="9">Converts adenosine-3',5'-bisphosphate (PAP) to AMP.</text>
</comment>
<feature type="binding site" evidence="9">
    <location>
        <position position="68"/>
    </location>
    <ligand>
        <name>substrate</name>
    </ligand>
</feature>
<reference evidence="12" key="1">
    <citation type="submission" date="2016-10" db="EMBL/GenBank/DDBJ databases">
        <authorList>
            <person name="Varghese N."/>
            <person name="Submissions S."/>
        </authorList>
    </citation>
    <scope>NUCLEOTIDE SEQUENCE [LARGE SCALE GENOMIC DNA]</scope>
    <source>
        <strain evidence="12">CGMCC 1.9108</strain>
    </source>
</reference>
<dbReference type="PANTHER" id="PTHR43028">
    <property type="entry name" value="3'(2'),5'-BISPHOSPHATE NUCLEOTIDASE 1"/>
    <property type="match status" value="1"/>
</dbReference>
<keyword evidence="5 9" id="KW-0479">Metal-binding</keyword>
<evidence type="ECO:0000256" key="2">
    <source>
        <dbReference type="ARBA" id="ARBA00005289"/>
    </source>
</evidence>
<feature type="binding site" evidence="10">
    <location>
        <position position="89"/>
    </location>
    <ligand>
        <name>Mg(2+)</name>
        <dbReference type="ChEBI" id="CHEBI:18420"/>
        <label>1</label>
        <note>catalytic</note>
    </ligand>
</feature>
<dbReference type="GO" id="GO:0008441">
    <property type="term" value="F:3'(2'),5'-bisphosphate nucleotidase activity"/>
    <property type="evidence" value="ECO:0007669"/>
    <property type="project" value="UniProtKB-UniRule"/>
</dbReference>
<keyword evidence="6 9" id="KW-0378">Hydrolase</keyword>
<dbReference type="Gene3D" id="3.40.190.80">
    <property type="match status" value="1"/>
</dbReference>
<evidence type="ECO:0000313" key="11">
    <source>
        <dbReference type="EMBL" id="SDC23706.1"/>
    </source>
</evidence>
<evidence type="ECO:0000256" key="6">
    <source>
        <dbReference type="ARBA" id="ARBA00022801"/>
    </source>
</evidence>
<keyword evidence="7 9" id="KW-0460">Magnesium</keyword>
<feature type="binding site" evidence="10">
    <location>
        <position position="88"/>
    </location>
    <ligand>
        <name>Mg(2+)</name>
        <dbReference type="ChEBI" id="CHEBI:18420"/>
        <label>1</label>
        <note>catalytic</note>
    </ligand>
</feature>
<feature type="binding site" evidence="9">
    <location>
        <begin position="88"/>
        <end position="91"/>
    </location>
    <ligand>
        <name>substrate</name>
    </ligand>
</feature>
<comment type="catalytic activity">
    <reaction evidence="1 9">
        <text>adenosine 3',5'-bisphosphate + H2O = AMP + phosphate</text>
        <dbReference type="Rhea" id="RHEA:10040"/>
        <dbReference type="ChEBI" id="CHEBI:15377"/>
        <dbReference type="ChEBI" id="CHEBI:43474"/>
        <dbReference type="ChEBI" id="CHEBI:58343"/>
        <dbReference type="ChEBI" id="CHEBI:456215"/>
        <dbReference type="EC" id="3.1.3.7"/>
    </reaction>
</comment>
<keyword evidence="3 9" id="KW-1003">Cell membrane</keyword>
<evidence type="ECO:0000256" key="9">
    <source>
        <dbReference type="HAMAP-Rule" id="MF_02095"/>
    </source>
</evidence>
<name>A0A1G6K092_9RHOB</name>
<dbReference type="Proteomes" id="UP000199628">
    <property type="component" value="Unassembled WGS sequence"/>
</dbReference>
<dbReference type="PANTHER" id="PTHR43028:SF5">
    <property type="entry name" value="3'(2'),5'-BISPHOSPHATE NUCLEOTIDASE 1"/>
    <property type="match status" value="1"/>
</dbReference>
<evidence type="ECO:0000256" key="1">
    <source>
        <dbReference type="ARBA" id="ARBA00001625"/>
    </source>
</evidence>
<feature type="binding site" evidence="10">
    <location>
        <position position="86"/>
    </location>
    <ligand>
        <name>Mg(2+)</name>
        <dbReference type="ChEBI" id="CHEBI:18420"/>
        <label>1</label>
        <note>catalytic</note>
    </ligand>
</feature>
<protein>
    <recommendedName>
        <fullName evidence="9">3'(2'),5'-bisphosphate nucleotidase CysQ</fullName>
        <ecNumber evidence="9">3.1.3.7</ecNumber>
    </recommendedName>
    <alternativeName>
        <fullName evidence="9">3'(2'),5-bisphosphonucleoside 3'(2')-phosphohydrolase</fullName>
    </alternativeName>
    <alternativeName>
        <fullName evidence="9">3'-phosphoadenosine 5'-phosphate phosphatase</fullName>
        <shortName evidence="9">PAP phosphatase</shortName>
    </alternativeName>
</protein>
<dbReference type="PROSITE" id="PS00629">
    <property type="entry name" value="IMP_1"/>
    <property type="match status" value="1"/>
</dbReference>
<gene>
    <name evidence="9" type="primary">cysQ</name>
    <name evidence="11" type="ORF">SAMN04488239_101469</name>
</gene>
<organism evidence="11 12">
    <name type="scientific">Ruegeria marina</name>
    <dbReference type="NCBI Taxonomy" id="639004"/>
    <lineage>
        <taxon>Bacteria</taxon>
        <taxon>Pseudomonadati</taxon>
        <taxon>Pseudomonadota</taxon>
        <taxon>Alphaproteobacteria</taxon>
        <taxon>Rhodobacterales</taxon>
        <taxon>Roseobacteraceae</taxon>
        <taxon>Ruegeria</taxon>
    </lineage>
</organism>
<feature type="binding site" evidence="10">
    <location>
        <position position="213"/>
    </location>
    <ligand>
        <name>Mg(2+)</name>
        <dbReference type="ChEBI" id="CHEBI:18420"/>
        <label>1</label>
        <note>catalytic</note>
    </ligand>
</feature>
<proteinExistence type="inferred from homology"/>
<comment type="cofactor">
    <cofactor evidence="9 10">
        <name>Mg(2+)</name>
        <dbReference type="ChEBI" id="CHEBI:18420"/>
    </cofactor>
</comment>
<dbReference type="PROSITE" id="PS00630">
    <property type="entry name" value="IMP_2"/>
    <property type="match status" value="1"/>
</dbReference>
<dbReference type="InterPro" id="IPR000760">
    <property type="entry name" value="Inositol_monophosphatase-like"/>
</dbReference>
<feature type="binding site" evidence="9">
    <location>
        <position position="68"/>
    </location>
    <ligand>
        <name>Mg(2+)</name>
        <dbReference type="ChEBI" id="CHEBI:18420"/>
        <label>1</label>
    </ligand>
</feature>
<comment type="similarity">
    <text evidence="2 9">Belongs to the inositol monophosphatase superfamily. CysQ family.</text>
</comment>
<comment type="subcellular location">
    <subcellularLocation>
        <location evidence="9">Cell inner membrane</location>
        <topology evidence="9">Peripheral membrane protein</topology>
        <orientation evidence="9">Cytoplasmic side</orientation>
    </subcellularLocation>
</comment>
<dbReference type="EC" id="3.1.3.7" evidence="9"/>
<dbReference type="AlphaFoldDB" id="A0A1G6K092"/>
<evidence type="ECO:0000256" key="8">
    <source>
        <dbReference type="ARBA" id="ARBA00023136"/>
    </source>
</evidence>
<dbReference type="EMBL" id="FMZV01000001">
    <property type="protein sequence ID" value="SDC23706.1"/>
    <property type="molecule type" value="Genomic_DNA"/>
</dbReference>
<evidence type="ECO:0000313" key="12">
    <source>
        <dbReference type="Proteomes" id="UP000199628"/>
    </source>
</evidence>
<feature type="binding site" evidence="9">
    <location>
        <position position="86"/>
    </location>
    <ligand>
        <name>Mg(2+)</name>
        <dbReference type="ChEBI" id="CHEBI:18420"/>
        <label>1</label>
    </ligand>
</feature>
<sequence>MHSHETLIAALTPVVRDAGARIMEIYAQPPQADQKGDGSPVTAADVAAEAVILTALARIAPDIPIVSEENADSHGLDAPERFFLVDPLDGTKEFLKRDGKGSFTVNIALIEGGVPVMGIVYAPALNQLFCGAVGVGATEDRGTGARPITTRTASGAGRIAVASASHRDAETDAWLAAEGITNTVSIGSSLKFCFVAAGEADVYPRFGTTMEWDTAAGDAVLRAAGGSVQNPDGTPFVYAKPRYRNGAFVARGGPMPA</sequence>
<dbReference type="NCBIfam" id="TIGR01331">
    <property type="entry name" value="bisphos_cysQ"/>
    <property type="match status" value="1"/>
</dbReference>
<dbReference type="GO" id="GO:0050427">
    <property type="term" value="P:3'-phosphoadenosine 5'-phosphosulfate metabolic process"/>
    <property type="evidence" value="ECO:0007669"/>
    <property type="project" value="TreeGrafter"/>
</dbReference>
<dbReference type="InterPro" id="IPR006240">
    <property type="entry name" value="CysQ"/>
</dbReference>
<feature type="binding site" evidence="9">
    <location>
        <position position="213"/>
    </location>
    <ligand>
        <name>Mg(2+)</name>
        <dbReference type="ChEBI" id="CHEBI:18420"/>
        <label>2</label>
    </ligand>
</feature>
<dbReference type="InterPro" id="IPR020550">
    <property type="entry name" value="Inositol_monophosphatase_CS"/>
</dbReference>
<feature type="binding site" evidence="9">
    <location>
        <position position="88"/>
    </location>
    <ligand>
        <name>Mg(2+)</name>
        <dbReference type="ChEBI" id="CHEBI:18420"/>
        <label>1</label>
    </ligand>
</feature>
<dbReference type="GO" id="GO:0000287">
    <property type="term" value="F:magnesium ion binding"/>
    <property type="evidence" value="ECO:0007669"/>
    <property type="project" value="UniProtKB-UniRule"/>
</dbReference>
<dbReference type="GO" id="GO:0046854">
    <property type="term" value="P:phosphatidylinositol phosphate biosynthetic process"/>
    <property type="evidence" value="ECO:0007669"/>
    <property type="project" value="InterPro"/>
</dbReference>
<dbReference type="InterPro" id="IPR050725">
    <property type="entry name" value="CysQ/Inositol_MonoPase"/>
</dbReference>
<evidence type="ECO:0000256" key="3">
    <source>
        <dbReference type="ARBA" id="ARBA00022475"/>
    </source>
</evidence>
<dbReference type="InterPro" id="IPR020583">
    <property type="entry name" value="Inositol_monoP_metal-BS"/>
</dbReference>
<dbReference type="HAMAP" id="MF_02095">
    <property type="entry name" value="CysQ"/>
    <property type="match status" value="1"/>
</dbReference>
<feature type="binding site" evidence="10">
    <location>
        <position position="68"/>
    </location>
    <ligand>
        <name>Mg(2+)</name>
        <dbReference type="ChEBI" id="CHEBI:18420"/>
        <label>1</label>
        <note>catalytic</note>
    </ligand>
</feature>
<keyword evidence="8 9" id="KW-0472">Membrane</keyword>